<organism evidence="2 3">
    <name type="scientific">Achlya hypogyna</name>
    <name type="common">Oomycete</name>
    <name type="synonym">Protoachlya hypogyna</name>
    <dbReference type="NCBI Taxonomy" id="1202772"/>
    <lineage>
        <taxon>Eukaryota</taxon>
        <taxon>Sar</taxon>
        <taxon>Stramenopiles</taxon>
        <taxon>Oomycota</taxon>
        <taxon>Saprolegniomycetes</taxon>
        <taxon>Saprolegniales</taxon>
        <taxon>Achlyaceae</taxon>
        <taxon>Achlya</taxon>
    </lineage>
</organism>
<dbReference type="AlphaFoldDB" id="A0A1V9Z2N6"/>
<proteinExistence type="predicted"/>
<comment type="caution">
    <text evidence="2">The sequence shown here is derived from an EMBL/GenBank/DDBJ whole genome shotgun (WGS) entry which is preliminary data.</text>
</comment>
<keyword evidence="1" id="KW-0175">Coiled coil</keyword>
<dbReference type="EMBL" id="JNBR01000469">
    <property type="protein sequence ID" value="OQR92278.1"/>
    <property type="molecule type" value="Genomic_DNA"/>
</dbReference>
<reference evidence="2 3" key="1">
    <citation type="journal article" date="2014" name="Genome Biol. Evol.">
        <title>The secreted proteins of Achlya hypogyna and Thraustotheca clavata identify the ancestral oomycete secretome and reveal gene acquisitions by horizontal gene transfer.</title>
        <authorList>
            <person name="Misner I."/>
            <person name="Blouin N."/>
            <person name="Leonard G."/>
            <person name="Richards T.A."/>
            <person name="Lane C.E."/>
        </authorList>
    </citation>
    <scope>NUCLEOTIDE SEQUENCE [LARGE SCALE GENOMIC DNA]</scope>
    <source>
        <strain evidence="2 3">ATCC 48635</strain>
    </source>
</reference>
<sequence>MNPSCESSPTAKAATELSCIEAMRAIVQEDERLRNDNCDETRDDTVADAIELKLQLDQLQLEQTKRKVAIAAFRRQVEQQIHRLQDMVREVATREALMDAAFERHTEMLRGHPNA</sequence>
<dbReference type="Proteomes" id="UP000243579">
    <property type="component" value="Unassembled WGS sequence"/>
</dbReference>
<name>A0A1V9Z2N6_ACHHY</name>
<dbReference type="OrthoDB" id="72185at2759"/>
<gene>
    <name evidence="2" type="ORF">ACHHYP_03850</name>
</gene>
<evidence type="ECO:0000313" key="2">
    <source>
        <dbReference type="EMBL" id="OQR92278.1"/>
    </source>
</evidence>
<feature type="coiled-coil region" evidence="1">
    <location>
        <begin position="42"/>
        <end position="94"/>
    </location>
</feature>
<evidence type="ECO:0000256" key="1">
    <source>
        <dbReference type="SAM" id="Coils"/>
    </source>
</evidence>
<protein>
    <submittedName>
        <fullName evidence="2">Uncharacterized protein</fullName>
    </submittedName>
</protein>
<evidence type="ECO:0000313" key="3">
    <source>
        <dbReference type="Proteomes" id="UP000243579"/>
    </source>
</evidence>
<keyword evidence="3" id="KW-1185">Reference proteome</keyword>
<accession>A0A1V9Z2N6</accession>